<dbReference type="InterPro" id="IPR006175">
    <property type="entry name" value="YjgF/YER057c/UK114"/>
</dbReference>
<comment type="caution">
    <text evidence="1">The sequence shown here is derived from an EMBL/GenBank/DDBJ whole genome shotgun (WGS) entry which is preliminary data.</text>
</comment>
<dbReference type="GO" id="GO:0005829">
    <property type="term" value="C:cytosol"/>
    <property type="evidence" value="ECO:0007669"/>
    <property type="project" value="TreeGrafter"/>
</dbReference>
<keyword evidence="2" id="KW-1185">Reference proteome</keyword>
<reference evidence="1 2" key="1">
    <citation type="submission" date="2019-10" db="EMBL/GenBank/DDBJ databases">
        <title>Epibacterium sp. nov., isolated from seawater.</title>
        <authorList>
            <person name="Zhang X."/>
            <person name="Li N."/>
        </authorList>
    </citation>
    <scope>NUCLEOTIDE SEQUENCE [LARGE SCALE GENOMIC DNA]</scope>
    <source>
        <strain evidence="1 2">SM1979</strain>
    </source>
</reference>
<protein>
    <submittedName>
        <fullName evidence="1">RidA family protein</fullName>
    </submittedName>
</protein>
<gene>
    <name evidence="1" type="ORF">GFB49_11720</name>
</gene>
<dbReference type="EMBL" id="WIBF01000006">
    <property type="protein sequence ID" value="MQQ09125.1"/>
    <property type="molecule type" value="Genomic_DNA"/>
</dbReference>
<evidence type="ECO:0000313" key="2">
    <source>
        <dbReference type="Proteomes" id="UP000444174"/>
    </source>
</evidence>
<name>A0A843YHH5_9RHOB</name>
<dbReference type="RefSeq" id="WP_153216069.1">
    <property type="nucleotide sequence ID" value="NZ_WIBF01000006.1"/>
</dbReference>
<dbReference type="Proteomes" id="UP000444174">
    <property type="component" value="Unassembled WGS sequence"/>
</dbReference>
<dbReference type="PANTHER" id="PTHR11803:SF39">
    <property type="entry name" value="2-IMINOBUTANOATE_2-IMINOPROPANOATE DEAMINASE"/>
    <property type="match status" value="1"/>
</dbReference>
<evidence type="ECO:0000313" key="1">
    <source>
        <dbReference type="EMBL" id="MQQ09125.1"/>
    </source>
</evidence>
<organism evidence="1 2">
    <name type="scientific">Tritonibacter litoralis</name>
    <dbReference type="NCBI Taxonomy" id="2662264"/>
    <lineage>
        <taxon>Bacteria</taxon>
        <taxon>Pseudomonadati</taxon>
        <taxon>Pseudomonadota</taxon>
        <taxon>Alphaproteobacteria</taxon>
        <taxon>Rhodobacterales</taxon>
        <taxon>Paracoccaceae</taxon>
        <taxon>Tritonibacter</taxon>
    </lineage>
</organism>
<dbReference type="InterPro" id="IPR035959">
    <property type="entry name" value="RutC-like_sf"/>
</dbReference>
<accession>A0A843YHH5</accession>
<dbReference type="PANTHER" id="PTHR11803">
    <property type="entry name" value="2-IMINOBUTANOATE/2-IMINOPROPANOATE DEAMINASE RIDA"/>
    <property type="match status" value="1"/>
</dbReference>
<dbReference type="Pfam" id="PF01042">
    <property type="entry name" value="Ribonuc_L-PSP"/>
    <property type="match status" value="1"/>
</dbReference>
<proteinExistence type="predicted"/>
<dbReference type="Gene3D" id="3.30.1330.40">
    <property type="entry name" value="RutC-like"/>
    <property type="match status" value="1"/>
</dbReference>
<dbReference type="AlphaFoldDB" id="A0A843YHH5"/>
<dbReference type="SUPFAM" id="SSF55298">
    <property type="entry name" value="YjgF-like"/>
    <property type="match status" value="1"/>
</dbReference>
<sequence>MNIPLSKTRRVGTTLYLSGELGFDADGRIPEGITAQSENTLNNIKATLAKEGMDLSNVVSCACYLTDPADFADFNKVYAEAFPEPYPVRTTVVCSLVIDAKVEITVIAEE</sequence>
<dbReference type="CDD" id="cd00448">
    <property type="entry name" value="YjgF_YER057c_UK114_family"/>
    <property type="match status" value="1"/>
</dbReference>
<dbReference type="GO" id="GO:0019239">
    <property type="term" value="F:deaminase activity"/>
    <property type="evidence" value="ECO:0007669"/>
    <property type="project" value="TreeGrafter"/>
</dbReference>